<protein>
    <recommendedName>
        <fullName evidence="3">Methyltransferase domain-containing protein</fullName>
    </recommendedName>
</protein>
<dbReference type="Proteomes" id="UP000013070">
    <property type="component" value="Unassembled WGS sequence"/>
</dbReference>
<accession>N8WZB3</accession>
<dbReference type="SUPFAM" id="SSF53335">
    <property type="entry name" value="S-adenosyl-L-methionine-dependent methyltransferases"/>
    <property type="match status" value="1"/>
</dbReference>
<name>N8WZB3_9GAMM</name>
<dbReference type="Gene3D" id="3.40.50.150">
    <property type="entry name" value="Vaccinia Virus protein VP39"/>
    <property type="match status" value="1"/>
</dbReference>
<reference evidence="1 2" key="1">
    <citation type="submission" date="2013-02" db="EMBL/GenBank/DDBJ databases">
        <title>The Genome Sequence of Acinetobacter sp. NIPH 899.</title>
        <authorList>
            <consortium name="The Broad Institute Genome Sequencing Platform"/>
            <consortium name="The Broad Institute Genome Sequencing Center for Infectious Disease"/>
            <person name="Cerqueira G."/>
            <person name="Feldgarden M."/>
            <person name="Courvalin P."/>
            <person name="Perichon B."/>
            <person name="Grillot-Courvalin C."/>
            <person name="Clermont D."/>
            <person name="Rocha E."/>
            <person name="Yoon E.-J."/>
            <person name="Nemec A."/>
            <person name="Walker B."/>
            <person name="Young S.K."/>
            <person name="Zeng Q."/>
            <person name="Gargeya S."/>
            <person name="Fitzgerald M."/>
            <person name="Haas B."/>
            <person name="Abouelleil A."/>
            <person name="Alvarado L."/>
            <person name="Arachchi H.M."/>
            <person name="Berlin A.M."/>
            <person name="Chapman S.B."/>
            <person name="Dewar J."/>
            <person name="Goldberg J."/>
            <person name="Griggs A."/>
            <person name="Gujja S."/>
            <person name="Hansen M."/>
            <person name="Howarth C."/>
            <person name="Imamovic A."/>
            <person name="Larimer J."/>
            <person name="McCowan C."/>
            <person name="Murphy C."/>
            <person name="Neiman D."/>
            <person name="Pearson M."/>
            <person name="Priest M."/>
            <person name="Roberts A."/>
            <person name="Saif S."/>
            <person name="Shea T."/>
            <person name="Sisk P."/>
            <person name="Sykes S."/>
            <person name="Wortman J."/>
            <person name="Nusbaum C."/>
            <person name="Birren B."/>
        </authorList>
    </citation>
    <scope>NUCLEOTIDE SEQUENCE [LARGE SCALE GENOMIC DNA]</scope>
    <source>
        <strain evidence="1 2">NIPH 899</strain>
    </source>
</reference>
<dbReference type="AlphaFoldDB" id="N8WZB3"/>
<evidence type="ECO:0008006" key="3">
    <source>
        <dbReference type="Google" id="ProtNLM"/>
    </source>
</evidence>
<proteinExistence type="predicted"/>
<gene>
    <name evidence="1" type="ORF">F969_00435</name>
</gene>
<dbReference type="HOGENOM" id="CLU_989123_0_0_6"/>
<evidence type="ECO:0000313" key="2">
    <source>
        <dbReference type="Proteomes" id="UP000013070"/>
    </source>
</evidence>
<dbReference type="eggNOG" id="ENOG50302XG">
    <property type="taxonomic scope" value="Bacteria"/>
</dbReference>
<organism evidence="1 2">
    <name type="scientific">Acinetobacter variabilis</name>
    <dbReference type="NCBI Taxonomy" id="70346"/>
    <lineage>
        <taxon>Bacteria</taxon>
        <taxon>Pseudomonadati</taxon>
        <taxon>Pseudomonadota</taxon>
        <taxon>Gammaproteobacteria</taxon>
        <taxon>Moraxellales</taxon>
        <taxon>Moraxellaceae</taxon>
        <taxon>Acinetobacter</taxon>
    </lineage>
</organism>
<evidence type="ECO:0000313" key="1">
    <source>
        <dbReference type="EMBL" id="ENV00568.1"/>
    </source>
</evidence>
<dbReference type="PATRIC" id="fig|1217710.3.peg.411"/>
<dbReference type="EMBL" id="APPE01000027">
    <property type="protein sequence ID" value="ENV00568.1"/>
    <property type="molecule type" value="Genomic_DNA"/>
</dbReference>
<comment type="caution">
    <text evidence="1">The sequence shown here is derived from an EMBL/GenBank/DDBJ whole genome shotgun (WGS) entry which is preliminary data.</text>
</comment>
<keyword evidence="2" id="KW-1185">Reference proteome</keyword>
<dbReference type="InterPro" id="IPR029063">
    <property type="entry name" value="SAM-dependent_MTases_sf"/>
</dbReference>
<dbReference type="RefSeq" id="WP_004780534.1">
    <property type="nucleotide sequence ID" value="NZ_KB849397.1"/>
</dbReference>
<sequence length="283" mass="32703">MNALLKFQAQQEDQFLQSILAHDFEQLCTEHVDFFQNNLQPQFDYHQFSKKTARAKNPLHHSDDLISYMALYGWGHYLRMQAVFAHSFQYSTFEKHIPIQACIVDYGCGQGIATLAWIEYVLDQGYSIDRLDVILVEPSAAALARASHWITQKAQHHDIKLNIIHHACTLDELEPDFMAANINQLPSIHLLSNVLDMYLSVQFSMSHLCHEMKQYARHSKHYVYAVSPDFITGNKGFDTFHQLLAPQQLYLNHHGTVRITEYNLNNRCIQERPAPIRAYAACI</sequence>